<dbReference type="EMBL" id="LBWB01000031">
    <property type="protein sequence ID" value="KKQ98917.1"/>
    <property type="molecule type" value="Genomic_DNA"/>
</dbReference>
<sequence length="374" mass="43001">MAIANPPRCIYLDTNILRIVGFTDLAAHFLELKTWADELKAPIAIPKLVWMEWAHDFYENIEKKKIQTKENMRDFRILLGFDSEEFELPGDYVGRLFDTLRGKLKEMGILIIDTPKNISLDELVARATFKIRPFEDKGEKGFRDTIILYTILEDMKNKKIVSSLLVTGDKVFTHKDVSKKIESYKVDIQIATSLEESSKLIKEILDYKARSIIENKEKKLLDFVKSKRSEIFSFVKENAELTEDFITKGGFLSSKQDIFGQIESVVAFEPVEVESAFGRLRSRRDMGYPKNTEPILISVKTTLRVVYSPFLLSRPAVRAPDLSKFKEVVRSTRPRFFGEPTETKLIRNLMVSALAIKNDQGEYSDLKLENASTF</sequence>
<proteinExistence type="predicted"/>
<evidence type="ECO:0000313" key="3">
    <source>
        <dbReference type="Proteomes" id="UP000033881"/>
    </source>
</evidence>
<dbReference type="InterPro" id="IPR032557">
    <property type="entry name" value="DUF4935"/>
</dbReference>
<evidence type="ECO:0000313" key="2">
    <source>
        <dbReference type="EMBL" id="KKQ98917.1"/>
    </source>
</evidence>
<dbReference type="Proteomes" id="UP000033881">
    <property type="component" value="Unassembled WGS sequence"/>
</dbReference>
<dbReference type="Pfam" id="PF16289">
    <property type="entry name" value="PIN_12"/>
    <property type="match status" value="1"/>
</dbReference>
<feature type="domain" description="DUF4935" evidence="1">
    <location>
        <begin position="10"/>
        <end position="172"/>
    </location>
</feature>
<accession>A0A0G0M6Q6</accession>
<organism evidence="2 3">
    <name type="scientific">Candidatus Woesebacteria bacterium GW2011_GWB1_39_12</name>
    <dbReference type="NCBI Taxonomy" id="1618574"/>
    <lineage>
        <taxon>Bacteria</taxon>
        <taxon>Candidatus Woeseibacteriota</taxon>
    </lineage>
</organism>
<name>A0A0G0M6Q6_9BACT</name>
<gene>
    <name evidence="2" type="ORF">UT24_C0031G0002</name>
</gene>
<protein>
    <recommendedName>
        <fullName evidence="1">DUF4935 domain-containing protein</fullName>
    </recommendedName>
</protein>
<evidence type="ECO:0000259" key="1">
    <source>
        <dbReference type="Pfam" id="PF16289"/>
    </source>
</evidence>
<reference evidence="2 3" key="1">
    <citation type="journal article" date="2015" name="Nature">
        <title>rRNA introns, odd ribosomes, and small enigmatic genomes across a large radiation of phyla.</title>
        <authorList>
            <person name="Brown C.T."/>
            <person name="Hug L.A."/>
            <person name="Thomas B.C."/>
            <person name="Sharon I."/>
            <person name="Castelle C.J."/>
            <person name="Singh A."/>
            <person name="Wilkins M.J."/>
            <person name="Williams K.H."/>
            <person name="Banfield J.F."/>
        </authorList>
    </citation>
    <scope>NUCLEOTIDE SEQUENCE [LARGE SCALE GENOMIC DNA]</scope>
</reference>
<comment type="caution">
    <text evidence="2">The sequence shown here is derived from an EMBL/GenBank/DDBJ whole genome shotgun (WGS) entry which is preliminary data.</text>
</comment>
<dbReference type="AlphaFoldDB" id="A0A0G0M6Q6"/>
<dbReference type="STRING" id="1618574.UT24_C0031G0002"/>